<dbReference type="InterPro" id="IPR050951">
    <property type="entry name" value="Retrovirus_Pol_polyprotein"/>
</dbReference>
<sequence length="367" mass="42540">MDVKEMRETFEQKLAKLISKKKDNSTFLSSDQYKNRIEAVKEAKDILSSNKGKMKLPMHYWLSERFDIINDDGKEKLIKRITDISKPILFFVHQEELFDILHSTHLNIGHGGRNRMIEELHRKYFNVTRETVMIYLSLCNFCQNKSITTKRNLVTGPVLHSTCFSRAQIDIIDMQLHSYNDYRFIMVHQDYQTKFVIIRALKTNHAEEVASHLLDIYTTFGIPIILQSGNGREFVISVITKLHEMWASMNIVNGKLQCSQSQGLVVKVSRDVESILATWMVENNTRDWPSGLKFVQFQKNQEVHLGIGKSPFEAMFGSQAMYGLNSVSIPTESVNYIRSEEDLVQTLTIDNSERSIQPTWHRVVENE</sequence>
<protein>
    <submittedName>
        <fullName evidence="3 4">KRAB-A domain-containing protein 2-like</fullName>
    </submittedName>
</protein>
<proteinExistence type="predicted"/>
<feature type="domain" description="Integrase catalytic" evidence="1">
    <location>
        <begin position="153"/>
        <end position="319"/>
    </location>
</feature>
<dbReference type="RefSeq" id="XP_015188217.1">
    <property type="nucleotide sequence ID" value="XM_015332731.1"/>
</dbReference>
<dbReference type="Proteomes" id="UP000694924">
    <property type="component" value="Unplaced"/>
</dbReference>
<dbReference type="PANTHER" id="PTHR37984:SF15">
    <property type="entry name" value="INTEGRASE CATALYTIC DOMAIN-CONTAINING PROTEIN"/>
    <property type="match status" value="1"/>
</dbReference>
<dbReference type="Gene3D" id="3.30.420.10">
    <property type="entry name" value="Ribonuclease H-like superfamily/Ribonuclease H"/>
    <property type="match status" value="1"/>
</dbReference>
<dbReference type="SUPFAM" id="SSF53098">
    <property type="entry name" value="Ribonuclease H-like"/>
    <property type="match status" value="1"/>
</dbReference>
<dbReference type="PANTHER" id="PTHR37984">
    <property type="entry name" value="PROTEIN CBG26694"/>
    <property type="match status" value="1"/>
</dbReference>
<dbReference type="GeneID" id="107072644"/>
<dbReference type="InterPro" id="IPR036397">
    <property type="entry name" value="RNaseH_sf"/>
</dbReference>
<gene>
    <name evidence="3 4" type="primary">LOC107072644</name>
</gene>
<dbReference type="InterPro" id="IPR012337">
    <property type="entry name" value="RNaseH-like_sf"/>
</dbReference>
<dbReference type="PROSITE" id="PS50994">
    <property type="entry name" value="INTEGRASE"/>
    <property type="match status" value="1"/>
</dbReference>
<dbReference type="RefSeq" id="XP_015188216.1">
    <property type="nucleotide sequence ID" value="XM_015332730.1"/>
</dbReference>
<evidence type="ECO:0000313" key="2">
    <source>
        <dbReference type="Proteomes" id="UP000694924"/>
    </source>
</evidence>
<dbReference type="InterPro" id="IPR001584">
    <property type="entry name" value="Integrase_cat-core"/>
</dbReference>
<evidence type="ECO:0000313" key="4">
    <source>
        <dbReference type="RefSeq" id="XP_015188217.1"/>
    </source>
</evidence>
<evidence type="ECO:0000259" key="1">
    <source>
        <dbReference type="PROSITE" id="PS50994"/>
    </source>
</evidence>
<evidence type="ECO:0000313" key="3">
    <source>
        <dbReference type="RefSeq" id="XP_015188216.1"/>
    </source>
</evidence>
<reference evidence="3 4" key="1">
    <citation type="submission" date="2025-05" db="UniProtKB">
        <authorList>
            <consortium name="RefSeq"/>
        </authorList>
    </citation>
    <scope>IDENTIFICATION</scope>
    <source>
        <tissue evidence="3 4">Whole body</tissue>
    </source>
</reference>
<accession>A0ABM1J6X9</accession>
<organism evidence="2 4">
    <name type="scientific">Polistes dominula</name>
    <name type="common">European paper wasp</name>
    <name type="synonym">Vespa dominula</name>
    <dbReference type="NCBI Taxonomy" id="743375"/>
    <lineage>
        <taxon>Eukaryota</taxon>
        <taxon>Metazoa</taxon>
        <taxon>Ecdysozoa</taxon>
        <taxon>Arthropoda</taxon>
        <taxon>Hexapoda</taxon>
        <taxon>Insecta</taxon>
        <taxon>Pterygota</taxon>
        <taxon>Neoptera</taxon>
        <taxon>Endopterygota</taxon>
        <taxon>Hymenoptera</taxon>
        <taxon>Apocrita</taxon>
        <taxon>Aculeata</taxon>
        <taxon>Vespoidea</taxon>
        <taxon>Vespidae</taxon>
        <taxon>Polistinae</taxon>
        <taxon>Polistini</taxon>
        <taxon>Polistes</taxon>
    </lineage>
</organism>
<name>A0ABM1J6X9_POLDO</name>
<keyword evidence="2" id="KW-1185">Reference proteome</keyword>